<dbReference type="GO" id="GO:0042956">
    <property type="term" value="P:maltodextrin transmembrane transport"/>
    <property type="evidence" value="ECO:0007669"/>
    <property type="project" value="TreeGrafter"/>
</dbReference>
<dbReference type="RefSeq" id="WP_103313629.1">
    <property type="nucleotide sequence ID" value="NZ_PPPD01000002.1"/>
</dbReference>
<evidence type="ECO:0000256" key="3">
    <source>
        <dbReference type="ARBA" id="ARBA00022597"/>
    </source>
</evidence>
<keyword evidence="7" id="KW-1185">Reference proteome</keyword>
<dbReference type="CDD" id="cd13586">
    <property type="entry name" value="PBP2_Maltose_binding_like"/>
    <property type="match status" value="1"/>
</dbReference>
<dbReference type="GO" id="GO:0015768">
    <property type="term" value="P:maltose transport"/>
    <property type="evidence" value="ECO:0007669"/>
    <property type="project" value="TreeGrafter"/>
</dbReference>
<dbReference type="SUPFAM" id="SSF53850">
    <property type="entry name" value="Periplasmic binding protein-like II"/>
    <property type="match status" value="1"/>
</dbReference>
<evidence type="ECO:0000256" key="5">
    <source>
        <dbReference type="SAM" id="SignalP"/>
    </source>
</evidence>
<dbReference type="GO" id="GO:0015144">
    <property type="term" value="F:carbohydrate transmembrane transporter activity"/>
    <property type="evidence" value="ECO:0007669"/>
    <property type="project" value="InterPro"/>
</dbReference>
<dbReference type="GO" id="GO:1901982">
    <property type="term" value="F:maltose binding"/>
    <property type="evidence" value="ECO:0007669"/>
    <property type="project" value="TreeGrafter"/>
</dbReference>
<dbReference type="PANTHER" id="PTHR30061">
    <property type="entry name" value="MALTOSE-BINDING PERIPLASMIC PROTEIN"/>
    <property type="match status" value="1"/>
</dbReference>
<comment type="similarity">
    <text evidence="1">Belongs to the bacterial solute-binding protein 1 family.</text>
</comment>
<evidence type="ECO:0000256" key="1">
    <source>
        <dbReference type="ARBA" id="ARBA00008520"/>
    </source>
</evidence>
<dbReference type="OrthoDB" id="9766758at2"/>
<reference evidence="6 7" key="1">
    <citation type="submission" date="2018-01" db="EMBL/GenBank/DDBJ databases">
        <title>Deinococcus koreensis sp. nov., a radiation-resistant bacterium isolated from river water.</title>
        <authorList>
            <person name="Choi A."/>
        </authorList>
    </citation>
    <scope>NUCLEOTIDE SEQUENCE [LARGE SCALE GENOMIC DNA]</scope>
    <source>
        <strain evidence="6 7">SJW1-2</strain>
    </source>
</reference>
<evidence type="ECO:0000313" key="6">
    <source>
        <dbReference type="EMBL" id="PNY79645.1"/>
    </source>
</evidence>
<dbReference type="GO" id="GO:0055052">
    <property type="term" value="C:ATP-binding cassette (ABC) transporter complex, substrate-binding subunit-containing"/>
    <property type="evidence" value="ECO:0007669"/>
    <property type="project" value="TreeGrafter"/>
</dbReference>
<dbReference type="Gene3D" id="3.40.190.10">
    <property type="entry name" value="Periplasmic binding protein-like II"/>
    <property type="match status" value="2"/>
</dbReference>
<dbReference type="InterPro" id="IPR006059">
    <property type="entry name" value="SBP"/>
</dbReference>
<evidence type="ECO:0000256" key="4">
    <source>
        <dbReference type="ARBA" id="ARBA00022729"/>
    </source>
</evidence>
<organism evidence="6 7">
    <name type="scientific">Deinococcus koreensis</name>
    <dbReference type="NCBI Taxonomy" id="2054903"/>
    <lineage>
        <taxon>Bacteria</taxon>
        <taxon>Thermotogati</taxon>
        <taxon>Deinococcota</taxon>
        <taxon>Deinococci</taxon>
        <taxon>Deinococcales</taxon>
        <taxon>Deinococcaceae</taxon>
        <taxon>Deinococcus</taxon>
    </lineage>
</organism>
<keyword evidence="2" id="KW-0813">Transport</keyword>
<name>A0A2K3USY3_9DEIO</name>
<feature type="chain" id="PRO_5014388595" evidence="5">
    <location>
        <begin position="20"/>
        <end position="397"/>
    </location>
</feature>
<accession>A0A2K3USY3</accession>
<feature type="signal peptide" evidence="5">
    <location>
        <begin position="1"/>
        <end position="19"/>
    </location>
</feature>
<dbReference type="EMBL" id="PPPD01000002">
    <property type="protein sequence ID" value="PNY79645.1"/>
    <property type="molecule type" value="Genomic_DNA"/>
</dbReference>
<comment type="caution">
    <text evidence="6">The sequence shown here is derived from an EMBL/GenBank/DDBJ whole genome shotgun (WGS) entry which is preliminary data.</text>
</comment>
<dbReference type="InterPro" id="IPR006060">
    <property type="entry name" value="Maltose/Cyclodextrin-bd"/>
</dbReference>
<evidence type="ECO:0000256" key="2">
    <source>
        <dbReference type="ARBA" id="ARBA00022448"/>
    </source>
</evidence>
<gene>
    <name evidence="6" type="ORF">CVO96_16910</name>
</gene>
<keyword evidence="4 5" id="KW-0732">Signal</keyword>
<dbReference type="PANTHER" id="PTHR30061:SF50">
    <property type="entry name" value="MALTOSE_MALTODEXTRIN-BINDING PERIPLASMIC PROTEIN"/>
    <property type="match status" value="1"/>
</dbReference>
<dbReference type="AlphaFoldDB" id="A0A2K3USY3"/>
<proteinExistence type="inferred from homology"/>
<evidence type="ECO:0000313" key="7">
    <source>
        <dbReference type="Proteomes" id="UP000236379"/>
    </source>
</evidence>
<protein>
    <submittedName>
        <fullName evidence="6">Maltose ABC transporter substrate-binding protein</fullName>
    </submittedName>
</protein>
<sequence>MHKPTALLALALSLSSAQAAKLTVWTHFNGPELAWLKDVAGKYSAQEQQDAVEIINVPFGDIKQKLILGAPRGEGADLVLSLPHDQLGEMAAAGVLEPMDRYVGARGDINRTALSAMTYQGKLFGLPMFAEAVAVVYNKKLIQKVPSDWAGFLAAATRLTDEKKGTYGYLANLGDVYAQYGVISAYGGYVFKNNGGTLDVRDLGVGNAGVAKAMGFLNDLRYKYKLVPEGVDGGGAKSAFVDGRLAMLLTGPWDMGDIKKAGIDYGIAAFPTPPGATGKWSPFVGVQGVLMNSYSKNKAAAARFARFIISPDSQVAFNRAGGRIPISAAAVAQLRNDVVVSGFSKNIAAGVPMPNVPQMGAVWGPWTSAIVLSTGKPSPDYLSILSGATQEIKANIK</sequence>
<dbReference type="Pfam" id="PF01547">
    <property type="entry name" value="SBP_bac_1"/>
    <property type="match status" value="1"/>
</dbReference>
<dbReference type="PRINTS" id="PR00181">
    <property type="entry name" value="MALTOSEBP"/>
</dbReference>
<dbReference type="Proteomes" id="UP000236379">
    <property type="component" value="Unassembled WGS sequence"/>
</dbReference>
<keyword evidence="3" id="KW-0762">Sugar transport</keyword>